<evidence type="ECO:0000313" key="2">
    <source>
        <dbReference type="EMBL" id="QBK88852.1"/>
    </source>
</evidence>
<protein>
    <submittedName>
        <fullName evidence="2">Uncharacterized protein</fullName>
    </submittedName>
</protein>
<keyword evidence="1" id="KW-1133">Transmembrane helix</keyword>
<proteinExistence type="predicted"/>
<keyword evidence="1" id="KW-0812">Transmembrane</keyword>
<dbReference type="EMBL" id="MK500401">
    <property type="protein sequence ID" value="QBK88852.1"/>
    <property type="molecule type" value="Genomic_DNA"/>
</dbReference>
<reference evidence="2" key="1">
    <citation type="journal article" date="2019" name="MBio">
        <title>Virus Genomes from Deep Sea Sediments Expand the Ocean Megavirome and Support Independent Origins of Viral Gigantism.</title>
        <authorList>
            <person name="Backstrom D."/>
            <person name="Yutin N."/>
            <person name="Jorgensen S.L."/>
            <person name="Dharamshi J."/>
            <person name="Homa F."/>
            <person name="Zaremba-Niedwiedzka K."/>
            <person name="Spang A."/>
            <person name="Wolf Y.I."/>
            <person name="Koonin E.V."/>
            <person name="Ettema T.J."/>
        </authorList>
    </citation>
    <scope>NUCLEOTIDE SEQUENCE</scope>
</reference>
<keyword evidence="1" id="KW-0472">Membrane</keyword>
<feature type="transmembrane region" description="Helical" evidence="1">
    <location>
        <begin position="52"/>
        <end position="74"/>
    </location>
</feature>
<accession>A0A481Z017</accession>
<sequence length="80" mass="9292">MSEKSQMTRMIGPITSNIINTCIREIKKKENIQKINNNIINPVMSKVLKKCYPYGITFLIIQIIIITLLVYLVINIKKKQ</sequence>
<name>A0A481Z017_9VIRU</name>
<evidence type="ECO:0000256" key="1">
    <source>
        <dbReference type="SAM" id="Phobius"/>
    </source>
</evidence>
<gene>
    <name evidence="2" type="ORF">LCMiAC01_05340</name>
</gene>
<organism evidence="2">
    <name type="scientific">Mimivirus LCMiAC01</name>
    <dbReference type="NCBI Taxonomy" id="2506608"/>
    <lineage>
        <taxon>Viruses</taxon>
        <taxon>Varidnaviria</taxon>
        <taxon>Bamfordvirae</taxon>
        <taxon>Nucleocytoviricota</taxon>
        <taxon>Megaviricetes</taxon>
        <taxon>Imitervirales</taxon>
        <taxon>Mimiviridae</taxon>
        <taxon>Klosneuvirinae</taxon>
    </lineage>
</organism>